<dbReference type="CDD" id="cd05301">
    <property type="entry name" value="GDH"/>
    <property type="match status" value="1"/>
</dbReference>
<dbReference type="InterPro" id="IPR006140">
    <property type="entry name" value="D-isomer_DH_NAD-bd"/>
</dbReference>
<dbReference type="GO" id="GO:0008465">
    <property type="term" value="F:hydroxypyruvate reductase (NADH) activity"/>
    <property type="evidence" value="ECO:0007669"/>
    <property type="project" value="TreeGrafter"/>
</dbReference>
<dbReference type="GO" id="GO:0005829">
    <property type="term" value="C:cytosol"/>
    <property type="evidence" value="ECO:0007669"/>
    <property type="project" value="TreeGrafter"/>
</dbReference>
<reference evidence="9" key="1">
    <citation type="journal article" date="2014" name="PLoS ONE">
        <title>Transcriptome-Based Identification of ABC Transporters in the Western Tarnished Plant Bug Lygus hesperus.</title>
        <authorList>
            <person name="Hull J.J."/>
            <person name="Chaney K."/>
            <person name="Geib S.M."/>
            <person name="Fabrick J.A."/>
            <person name="Brent C.S."/>
            <person name="Walsh D."/>
            <person name="Lavine L.C."/>
        </authorList>
    </citation>
    <scope>NUCLEOTIDE SEQUENCE</scope>
</reference>
<comment type="similarity">
    <text evidence="3">Belongs to the D-isomer specific 2-hydroxyacid dehydrogenase family.</text>
</comment>
<organism evidence="9">
    <name type="scientific">Lygus hesperus</name>
    <name type="common">Western plant bug</name>
    <dbReference type="NCBI Taxonomy" id="30085"/>
    <lineage>
        <taxon>Eukaryota</taxon>
        <taxon>Metazoa</taxon>
        <taxon>Ecdysozoa</taxon>
        <taxon>Arthropoda</taxon>
        <taxon>Hexapoda</taxon>
        <taxon>Insecta</taxon>
        <taxon>Pterygota</taxon>
        <taxon>Neoptera</taxon>
        <taxon>Paraneoptera</taxon>
        <taxon>Hemiptera</taxon>
        <taxon>Heteroptera</taxon>
        <taxon>Panheteroptera</taxon>
        <taxon>Cimicomorpha</taxon>
        <taxon>Miridae</taxon>
        <taxon>Mirini</taxon>
        <taxon>Lygus</taxon>
    </lineage>
</organism>
<dbReference type="InterPro" id="IPR050223">
    <property type="entry name" value="D-isomer_2-hydroxyacid_DH"/>
</dbReference>
<feature type="domain" description="D-isomer specific 2-hydroxyacid dehydrogenase catalytic" evidence="4">
    <location>
        <begin position="51"/>
        <end position="359"/>
    </location>
</feature>
<dbReference type="InterPro" id="IPR029753">
    <property type="entry name" value="D-isomer_DH_CS"/>
</dbReference>
<dbReference type="GO" id="GO:0030267">
    <property type="term" value="F:glyoxylate reductase (NADPH) activity"/>
    <property type="evidence" value="ECO:0007669"/>
    <property type="project" value="TreeGrafter"/>
</dbReference>
<protein>
    <recommendedName>
        <fullName evidence="2">Glyoxylate reductase/hydroxypyruvate reductase</fullName>
    </recommendedName>
</protein>
<evidence type="ECO:0000259" key="5">
    <source>
        <dbReference type="Pfam" id="PF02826"/>
    </source>
</evidence>
<dbReference type="SUPFAM" id="SSF51735">
    <property type="entry name" value="NAD(P)-binding Rossmann-fold domains"/>
    <property type="match status" value="1"/>
</dbReference>
<dbReference type="EMBL" id="GBHO01012286">
    <property type="protein sequence ID" value="JAG31318.1"/>
    <property type="molecule type" value="Transcribed_RNA"/>
</dbReference>
<dbReference type="Pfam" id="PF02826">
    <property type="entry name" value="2-Hacid_dh_C"/>
    <property type="match status" value="1"/>
</dbReference>
<dbReference type="FunFam" id="3.40.50.720:FF:000026">
    <property type="entry name" value="Glyoxylate/hydroxypyruvate reductase B"/>
    <property type="match status" value="1"/>
</dbReference>
<sequence>MIFSVPFSLHVRKILLSLATRQQYRTSTKLSIIRFSSMTKPKVFMTRNDWPKECIDLLQNDQFELEMWDTGKSKEITKNDLLKKVVGVSGIFCSSSIRIDKDVIEAAGPSLKVVGTFSVGVDHIDLATLKAKGIRLGYTPGVLTEATAELTVALLLATSRRLFEANQAIRDGEWTSAWAPLQWCGPALQGSTVGVYGFGRIGQSVARKLKAFEVSRILYSSSAEKPEGKEMGAECTSFETLLRESDFLIVTCALTDQTRGLFNKEKFAMMKPTAIFVNSSRGGVVDQEALQEALLTGKIRGAGLDVMTPEPLPKDHPLLSIKNCVIVPHLGSTTIETRVQMGVTTSKNIIAALTGGNMPAEYPL</sequence>
<evidence type="ECO:0000256" key="3">
    <source>
        <dbReference type="RuleBase" id="RU003719"/>
    </source>
</evidence>
<name>A0A0A9YJP1_LYGHE</name>
<evidence type="ECO:0000313" key="9">
    <source>
        <dbReference type="EMBL" id="JAG31318.1"/>
    </source>
</evidence>
<reference evidence="9" key="2">
    <citation type="submission" date="2014-07" db="EMBL/GenBank/DDBJ databases">
        <authorList>
            <person name="Hull J."/>
        </authorList>
    </citation>
    <scope>NUCLEOTIDE SEQUENCE</scope>
</reference>
<evidence type="ECO:0000259" key="4">
    <source>
        <dbReference type="Pfam" id="PF00389"/>
    </source>
</evidence>
<dbReference type="Gene3D" id="3.40.50.720">
    <property type="entry name" value="NAD(P)-binding Rossmann-like Domain"/>
    <property type="match status" value="2"/>
</dbReference>
<dbReference type="PANTHER" id="PTHR10996">
    <property type="entry name" value="2-HYDROXYACID DEHYDROGENASE-RELATED"/>
    <property type="match status" value="1"/>
</dbReference>
<dbReference type="SUPFAM" id="SSF52283">
    <property type="entry name" value="Formate/glycerate dehydrogenase catalytic domain-like"/>
    <property type="match status" value="1"/>
</dbReference>
<dbReference type="EMBL" id="GBHO01017301">
    <property type="protein sequence ID" value="JAG26303.1"/>
    <property type="molecule type" value="Transcribed_RNA"/>
</dbReference>
<dbReference type="EMBL" id="GBHO01012287">
    <property type="protein sequence ID" value="JAG31317.1"/>
    <property type="molecule type" value="Transcribed_RNA"/>
</dbReference>
<dbReference type="AlphaFoldDB" id="A0A0A9YJP1"/>
<feature type="domain" description="D-isomer specific 2-hydroxyacid dehydrogenase NAD-binding" evidence="5">
    <location>
        <begin position="152"/>
        <end position="331"/>
    </location>
</feature>
<evidence type="ECO:0000313" key="7">
    <source>
        <dbReference type="EMBL" id="JAG31316.1"/>
    </source>
</evidence>
<dbReference type="Pfam" id="PF00389">
    <property type="entry name" value="2-Hacid_dh"/>
    <property type="match status" value="1"/>
</dbReference>
<evidence type="ECO:0000313" key="6">
    <source>
        <dbReference type="EMBL" id="JAG26303.1"/>
    </source>
</evidence>
<dbReference type="PROSITE" id="PS00671">
    <property type="entry name" value="D_2_HYDROXYACID_DH_3"/>
    <property type="match status" value="1"/>
</dbReference>
<dbReference type="InterPro" id="IPR036291">
    <property type="entry name" value="NAD(P)-bd_dom_sf"/>
</dbReference>
<dbReference type="InterPro" id="IPR006139">
    <property type="entry name" value="D-isomer_2_OHA_DH_cat_dom"/>
</dbReference>
<dbReference type="PANTHER" id="PTHR10996:SF277">
    <property type="entry name" value="GLYOXYLATE REDUCTASE_HYDROXYPYRUVATE REDUCTASE"/>
    <property type="match status" value="1"/>
</dbReference>
<dbReference type="EMBL" id="GBHO01012288">
    <property type="protein sequence ID" value="JAG31316.1"/>
    <property type="molecule type" value="Transcribed_RNA"/>
</dbReference>
<gene>
    <name evidence="9" type="primary">Grhpr_9</name>
    <name evidence="6" type="synonym">Grhpr_1</name>
    <name evidence="7" type="synonym">Grhpr_3</name>
    <name evidence="8" type="synonym">Grhpr_5</name>
    <name evidence="8" type="ORF">CM83_75657</name>
    <name evidence="9" type="ORF">CM83_75661</name>
    <name evidence="7" type="ORF">CM83_75674</name>
    <name evidence="6" type="ORF">CM83_75690</name>
</gene>
<keyword evidence="1 3" id="KW-0560">Oxidoreductase</keyword>
<evidence type="ECO:0000256" key="2">
    <source>
        <dbReference type="ARBA" id="ARBA00073306"/>
    </source>
</evidence>
<dbReference type="GO" id="GO:0051287">
    <property type="term" value="F:NAD binding"/>
    <property type="evidence" value="ECO:0007669"/>
    <property type="project" value="InterPro"/>
</dbReference>
<accession>A0A0A9YJP1</accession>
<evidence type="ECO:0000313" key="8">
    <source>
        <dbReference type="EMBL" id="JAG31317.1"/>
    </source>
</evidence>
<proteinExistence type="inferred from homology"/>
<evidence type="ECO:0000256" key="1">
    <source>
        <dbReference type="ARBA" id="ARBA00023002"/>
    </source>
</evidence>
<keyword evidence="9" id="KW-0670">Pyruvate</keyword>